<protein>
    <recommendedName>
        <fullName evidence="1">Pre-C2HC domain-containing protein</fullName>
    </recommendedName>
</protein>
<dbReference type="Proteomes" id="UP000499080">
    <property type="component" value="Unassembled WGS sequence"/>
</dbReference>
<reference evidence="2 3" key="1">
    <citation type="journal article" date="2019" name="Sci. Rep.">
        <title>Orb-weaving spider Araneus ventricosus genome elucidates the spidroin gene catalogue.</title>
        <authorList>
            <person name="Kono N."/>
            <person name="Nakamura H."/>
            <person name="Ohtoshi R."/>
            <person name="Moran D.A.P."/>
            <person name="Shinohara A."/>
            <person name="Yoshida Y."/>
            <person name="Fujiwara M."/>
            <person name="Mori M."/>
            <person name="Tomita M."/>
            <person name="Arakawa K."/>
        </authorList>
    </citation>
    <scope>NUCLEOTIDE SEQUENCE [LARGE SCALE GENOMIC DNA]</scope>
</reference>
<name>A0A4Y2RZ46_ARAVE</name>
<proteinExistence type="predicted"/>
<dbReference type="InterPro" id="IPR006579">
    <property type="entry name" value="Pre_C2HC_dom"/>
</dbReference>
<dbReference type="EMBL" id="BGPR01019118">
    <property type="protein sequence ID" value="GBN81021.1"/>
    <property type="molecule type" value="Genomic_DNA"/>
</dbReference>
<accession>A0A4Y2RZ46</accession>
<evidence type="ECO:0000313" key="3">
    <source>
        <dbReference type="Proteomes" id="UP000499080"/>
    </source>
</evidence>
<dbReference type="AlphaFoldDB" id="A0A4Y2RZ46"/>
<organism evidence="2 3">
    <name type="scientific">Araneus ventricosus</name>
    <name type="common">Orbweaver spider</name>
    <name type="synonym">Epeira ventricosa</name>
    <dbReference type="NCBI Taxonomy" id="182803"/>
    <lineage>
        <taxon>Eukaryota</taxon>
        <taxon>Metazoa</taxon>
        <taxon>Ecdysozoa</taxon>
        <taxon>Arthropoda</taxon>
        <taxon>Chelicerata</taxon>
        <taxon>Arachnida</taxon>
        <taxon>Araneae</taxon>
        <taxon>Araneomorphae</taxon>
        <taxon>Entelegynae</taxon>
        <taxon>Araneoidea</taxon>
        <taxon>Araneidae</taxon>
        <taxon>Araneus</taxon>
    </lineage>
</organism>
<keyword evidence="3" id="KW-1185">Reference proteome</keyword>
<dbReference type="OrthoDB" id="8123891at2759"/>
<evidence type="ECO:0000259" key="1">
    <source>
        <dbReference type="Pfam" id="PF07530"/>
    </source>
</evidence>
<gene>
    <name evidence="2" type="ORF">AVEN_139099_1</name>
</gene>
<dbReference type="Pfam" id="PF07530">
    <property type="entry name" value="PRE_C2HC"/>
    <property type="match status" value="1"/>
</dbReference>
<evidence type="ECO:0000313" key="2">
    <source>
        <dbReference type="EMBL" id="GBN81021.1"/>
    </source>
</evidence>
<comment type="caution">
    <text evidence="2">The sequence shown here is derived from an EMBL/GenBank/DDBJ whole genome shotgun (WGS) entry which is preliminary data.</text>
</comment>
<feature type="domain" description="Pre-C2HC" evidence="1">
    <location>
        <begin position="136"/>
        <end position="199"/>
    </location>
</feature>
<sequence length="377" mass="42273">MPICVRDNILGAHAKTNHCGIMVVSEKELHQQGRAKCWHPEAAQPNSDVSSAESNASCLSELNDVNEDLNPRNDIVENANNSKDNSMEMEHSANNVILTDMTTNVKSDNIEIDSIGEVVKPIKIVIKGLPIDMDLEEIKTELVNKKFRVEKVTQLKRYKTREPLNIYQIHLFPSDNIKEIYHLTTLSYNTITVEPYENRQHHQCYNFQMWNHGSKNCKLNPKCVICAGKHPSKECPHKGKKEAEIKCANCNGPHTASYRGCPKYPKNIMKNRIQSGKSFAAAASKTVNNPAPPPQTICTESEIFPPLSTNITRPVNSNPPIDNNLGPNQGNLSDIMELATEVSKIFQNVKDIPETLKLIKATDNVWTKFVILAEALR</sequence>